<evidence type="ECO:0000313" key="1">
    <source>
        <dbReference type="EMBL" id="EEF24693.1"/>
    </source>
</evidence>
<organism evidence="1 2">
    <name type="scientific">Ricinus communis</name>
    <name type="common">Castor bean</name>
    <dbReference type="NCBI Taxonomy" id="3988"/>
    <lineage>
        <taxon>Eukaryota</taxon>
        <taxon>Viridiplantae</taxon>
        <taxon>Streptophyta</taxon>
        <taxon>Embryophyta</taxon>
        <taxon>Tracheophyta</taxon>
        <taxon>Spermatophyta</taxon>
        <taxon>Magnoliopsida</taxon>
        <taxon>eudicotyledons</taxon>
        <taxon>Gunneridae</taxon>
        <taxon>Pentapetalae</taxon>
        <taxon>rosids</taxon>
        <taxon>fabids</taxon>
        <taxon>Malpighiales</taxon>
        <taxon>Euphorbiaceae</taxon>
        <taxon>Acalyphoideae</taxon>
        <taxon>Acalypheae</taxon>
        <taxon>Ricinus</taxon>
    </lineage>
</organism>
<dbReference type="Proteomes" id="UP000008311">
    <property type="component" value="Unassembled WGS sequence"/>
</dbReference>
<dbReference type="AlphaFoldDB" id="B9THH2"/>
<name>B9THH2_RICCO</name>
<protein>
    <submittedName>
        <fullName evidence="1">Uncharacterized protein</fullName>
    </submittedName>
</protein>
<reference evidence="2" key="1">
    <citation type="journal article" date="2010" name="Nat. Biotechnol.">
        <title>Draft genome sequence of the oilseed species Ricinus communis.</title>
        <authorList>
            <person name="Chan A.P."/>
            <person name="Crabtree J."/>
            <person name="Zhao Q."/>
            <person name="Lorenzi H."/>
            <person name="Orvis J."/>
            <person name="Puiu D."/>
            <person name="Melake-Berhan A."/>
            <person name="Jones K.M."/>
            <person name="Redman J."/>
            <person name="Chen G."/>
            <person name="Cahoon E.B."/>
            <person name="Gedil M."/>
            <person name="Stanke M."/>
            <person name="Haas B.J."/>
            <person name="Wortman J.R."/>
            <person name="Fraser-Liggett C.M."/>
            <person name="Ravel J."/>
            <person name="Rabinowicz P.D."/>
        </authorList>
    </citation>
    <scope>NUCLEOTIDE SEQUENCE [LARGE SCALE GENOMIC DNA]</scope>
    <source>
        <strain evidence="2">cv. Hale</strain>
    </source>
</reference>
<feature type="non-terminal residue" evidence="1">
    <location>
        <position position="147"/>
    </location>
</feature>
<gene>
    <name evidence="1" type="ORF">RCOM_1815090</name>
</gene>
<keyword evidence="2" id="KW-1185">Reference proteome</keyword>
<evidence type="ECO:0000313" key="2">
    <source>
        <dbReference type="Proteomes" id="UP000008311"/>
    </source>
</evidence>
<sequence length="147" mass="16602">MQALLFCGRKTNIETDAIFLRRKINGSTGIEASRSFSDDQQRLATRHLQPVRKTQLLGLRNEQQVQTGQIAVSFDRANDECTAVDAAPLDDLPQICHQRLRADYTQLERAVCAGKGLCRPLDIQAELVQERGFDLSFFAILRRASQR</sequence>
<accession>B9THH2</accession>
<dbReference type="EMBL" id="EQ981523">
    <property type="protein sequence ID" value="EEF24693.1"/>
    <property type="molecule type" value="Genomic_DNA"/>
</dbReference>
<proteinExistence type="predicted"/>
<dbReference type="InParanoid" id="B9THH2"/>